<proteinExistence type="predicted"/>
<keyword evidence="4" id="KW-1185">Reference proteome</keyword>
<accession>A0A453NQE2</accession>
<evidence type="ECO:0000256" key="1">
    <source>
        <dbReference type="SAM" id="MobiDB-lite"/>
    </source>
</evidence>
<dbReference type="AlphaFoldDB" id="A0A453NQE2"/>
<dbReference type="Gramene" id="AET6Gv20447300.5">
    <property type="protein sequence ID" value="AET6Gv20447300.5"/>
    <property type="gene ID" value="AET6Gv20447300"/>
</dbReference>
<reference evidence="4" key="2">
    <citation type="journal article" date="2017" name="Nat. Plants">
        <title>The Aegilops tauschii genome reveals multiple impacts of transposons.</title>
        <authorList>
            <person name="Zhao G."/>
            <person name="Zou C."/>
            <person name="Li K."/>
            <person name="Wang K."/>
            <person name="Li T."/>
            <person name="Gao L."/>
            <person name="Zhang X."/>
            <person name="Wang H."/>
            <person name="Yang Z."/>
            <person name="Liu X."/>
            <person name="Jiang W."/>
            <person name="Mao L."/>
            <person name="Kong X."/>
            <person name="Jiao Y."/>
            <person name="Jia J."/>
        </authorList>
    </citation>
    <scope>NUCLEOTIDE SEQUENCE [LARGE SCALE GENOMIC DNA]</scope>
    <source>
        <strain evidence="4">cv. AL8/78</strain>
    </source>
</reference>
<reference evidence="3" key="5">
    <citation type="journal article" date="2021" name="G3 (Bethesda)">
        <title>Aegilops tauschii genome assembly Aet v5.0 features greater sequence contiguity and improved annotation.</title>
        <authorList>
            <person name="Wang L."/>
            <person name="Zhu T."/>
            <person name="Rodriguez J.C."/>
            <person name="Deal K.R."/>
            <person name="Dubcovsky J."/>
            <person name="McGuire P.E."/>
            <person name="Lux T."/>
            <person name="Spannagl M."/>
            <person name="Mayer K.F.X."/>
            <person name="Baldrich P."/>
            <person name="Meyers B.C."/>
            <person name="Huo N."/>
            <person name="Gu Y.Q."/>
            <person name="Zhou H."/>
            <person name="Devos K.M."/>
            <person name="Bennetzen J.L."/>
            <person name="Unver T."/>
            <person name="Budak H."/>
            <person name="Gulick P.J."/>
            <person name="Galiba G."/>
            <person name="Kalapos B."/>
            <person name="Nelson D.R."/>
            <person name="Li P."/>
            <person name="You F.M."/>
            <person name="Luo M.C."/>
            <person name="Dvorak J."/>
        </authorList>
    </citation>
    <scope>NUCLEOTIDE SEQUENCE [LARGE SCALE GENOMIC DNA]</scope>
    <source>
        <strain evidence="3">cv. AL8/78</strain>
    </source>
</reference>
<keyword evidence="2" id="KW-0812">Transmembrane</keyword>
<organism evidence="3 4">
    <name type="scientific">Aegilops tauschii subsp. strangulata</name>
    <name type="common">Goatgrass</name>
    <dbReference type="NCBI Taxonomy" id="200361"/>
    <lineage>
        <taxon>Eukaryota</taxon>
        <taxon>Viridiplantae</taxon>
        <taxon>Streptophyta</taxon>
        <taxon>Embryophyta</taxon>
        <taxon>Tracheophyta</taxon>
        <taxon>Spermatophyta</taxon>
        <taxon>Magnoliopsida</taxon>
        <taxon>Liliopsida</taxon>
        <taxon>Poales</taxon>
        <taxon>Poaceae</taxon>
        <taxon>BOP clade</taxon>
        <taxon>Pooideae</taxon>
        <taxon>Triticodae</taxon>
        <taxon>Triticeae</taxon>
        <taxon>Triticinae</taxon>
        <taxon>Aegilops</taxon>
    </lineage>
</organism>
<evidence type="ECO:0000313" key="3">
    <source>
        <dbReference type="EnsemblPlants" id="AET6Gv20447300.5"/>
    </source>
</evidence>
<protein>
    <submittedName>
        <fullName evidence="3">Uncharacterized protein</fullName>
    </submittedName>
</protein>
<dbReference type="Proteomes" id="UP000015105">
    <property type="component" value="Chromosome 6D"/>
</dbReference>
<name>A0A453NQE2_AEGTS</name>
<reference evidence="3" key="4">
    <citation type="submission" date="2019-03" db="UniProtKB">
        <authorList>
            <consortium name="EnsemblPlants"/>
        </authorList>
    </citation>
    <scope>IDENTIFICATION</scope>
</reference>
<evidence type="ECO:0000313" key="4">
    <source>
        <dbReference type="Proteomes" id="UP000015105"/>
    </source>
</evidence>
<reference evidence="3" key="3">
    <citation type="journal article" date="2017" name="Nature">
        <title>Genome sequence of the progenitor of the wheat D genome Aegilops tauschii.</title>
        <authorList>
            <person name="Luo M.C."/>
            <person name="Gu Y.Q."/>
            <person name="Puiu D."/>
            <person name="Wang H."/>
            <person name="Twardziok S.O."/>
            <person name="Deal K.R."/>
            <person name="Huo N."/>
            <person name="Zhu T."/>
            <person name="Wang L."/>
            <person name="Wang Y."/>
            <person name="McGuire P.E."/>
            <person name="Liu S."/>
            <person name="Long H."/>
            <person name="Ramasamy R.K."/>
            <person name="Rodriguez J.C."/>
            <person name="Van S.L."/>
            <person name="Yuan L."/>
            <person name="Wang Z."/>
            <person name="Xia Z."/>
            <person name="Xiao L."/>
            <person name="Anderson O.D."/>
            <person name="Ouyang S."/>
            <person name="Liang Y."/>
            <person name="Zimin A.V."/>
            <person name="Pertea G."/>
            <person name="Qi P."/>
            <person name="Bennetzen J.L."/>
            <person name="Dai X."/>
            <person name="Dawson M.W."/>
            <person name="Muller H.G."/>
            <person name="Kugler K."/>
            <person name="Rivarola-Duarte L."/>
            <person name="Spannagl M."/>
            <person name="Mayer K.F.X."/>
            <person name="Lu F.H."/>
            <person name="Bevan M.W."/>
            <person name="Leroy P."/>
            <person name="Li P."/>
            <person name="You F.M."/>
            <person name="Sun Q."/>
            <person name="Liu Z."/>
            <person name="Lyons E."/>
            <person name="Wicker T."/>
            <person name="Salzberg S.L."/>
            <person name="Devos K.M."/>
            <person name="Dvorak J."/>
        </authorList>
    </citation>
    <scope>NUCLEOTIDE SEQUENCE [LARGE SCALE GENOMIC DNA]</scope>
    <source>
        <strain evidence="3">cv. AL8/78</strain>
    </source>
</reference>
<feature type="region of interest" description="Disordered" evidence="1">
    <location>
        <begin position="40"/>
        <end position="69"/>
    </location>
</feature>
<reference evidence="4" key="1">
    <citation type="journal article" date="2014" name="Science">
        <title>Ancient hybridizations among the ancestral genomes of bread wheat.</title>
        <authorList>
            <consortium name="International Wheat Genome Sequencing Consortium,"/>
            <person name="Marcussen T."/>
            <person name="Sandve S.R."/>
            <person name="Heier L."/>
            <person name="Spannagl M."/>
            <person name="Pfeifer M."/>
            <person name="Jakobsen K.S."/>
            <person name="Wulff B.B."/>
            <person name="Steuernagel B."/>
            <person name="Mayer K.F."/>
            <person name="Olsen O.A."/>
        </authorList>
    </citation>
    <scope>NUCLEOTIDE SEQUENCE [LARGE SCALE GENOMIC DNA]</scope>
    <source>
        <strain evidence="4">cv. AL8/78</strain>
    </source>
</reference>
<evidence type="ECO:0000256" key="2">
    <source>
        <dbReference type="SAM" id="Phobius"/>
    </source>
</evidence>
<keyword evidence="2" id="KW-0472">Membrane</keyword>
<feature type="compositionally biased region" description="Basic and acidic residues" evidence="1">
    <location>
        <begin position="57"/>
        <end position="69"/>
    </location>
</feature>
<feature type="transmembrane region" description="Helical" evidence="2">
    <location>
        <begin position="99"/>
        <end position="118"/>
    </location>
</feature>
<keyword evidence="2" id="KW-1133">Transmembrane helix</keyword>
<dbReference type="EnsemblPlants" id="AET6Gv20447300.5">
    <property type="protein sequence ID" value="AET6Gv20447300.5"/>
    <property type="gene ID" value="AET6Gv20447300"/>
</dbReference>
<sequence>MTKQKQEQAATPSPSPALFSLHPTLFFLFSSLDSNFQFTPAANKRQPATTKAEEDEPSHSQGDDRRLPAMDHVRKRHQEKGFLYDWSVNYMYTGARLMLSFYLFLVSACRVAAASVSLI</sequence>